<evidence type="ECO:0000256" key="5">
    <source>
        <dbReference type="ARBA" id="ARBA00022692"/>
    </source>
</evidence>
<protein>
    <recommendedName>
        <fullName evidence="10">Ion-translocating oxidoreductase complex subunit D</fullName>
        <ecNumber evidence="10">7.-.-.-</ecNumber>
    </recommendedName>
    <alternativeName>
        <fullName evidence="10">Rnf electron transport complex subunit D</fullName>
    </alternativeName>
</protein>
<evidence type="ECO:0000256" key="4">
    <source>
        <dbReference type="ARBA" id="ARBA00022643"/>
    </source>
</evidence>
<keyword evidence="4 10" id="KW-0288">FMN</keyword>
<gene>
    <name evidence="10" type="primary">rnfD</name>
    <name evidence="11" type="ORF">ENT77_02985</name>
</gene>
<dbReference type="InterPro" id="IPR011303">
    <property type="entry name" value="RnfD_bac"/>
</dbReference>
<evidence type="ECO:0000256" key="6">
    <source>
        <dbReference type="ARBA" id="ARBA00022967"/>
    </source>
</evidence>
<dbReference type="PANTHER" id="PTHR30578:SF0">
    <property type="entry name" value="ION-TRANSLOCATING OXIDOREDUCTASE COMPLEX SUBUNIT D"/>
    <property type="match status" value="1"/>
</dbReference>
<comment type="subunit">
    <text evidence="10">The complex is composed of six subunits: RnfA, RnfB, RnfC, RnfD, RnfE and RnfG.</text>
</comment>
<feature type="modified residue" description="FMN phosphoryl threonine" evidence="10">
    <location>
        <position position="160"/>
    </location>
</feature>
<dbReference type="EC" id="7.-.-.-" evidence="10"/>
<evidence type="ECO:0000256" key="7">
    <source>
        <dbReference type="ARBA" id="ARBA00022982"/>
    </source>
</evidence>
<dbReference type="PANTHER" id="PTHR30578">
    <property type="entry name" value="ELECTRON TRANSPORT COMPLEX PROTEIN RNFD"/>
    <property type="match status" value="1"/>
</dbReference>
<proteinExistence type="inferred from homology"/>
<reference evidence="11" key="1">
    <citation type="journal article" date="2020" name="mSystems">
        <title>Genome- and Community-Level Interaction Insights into Carbon Utilization and Element Cycling Functions of Hydrothermarchaeota in Hydrothermal Sediment.</title>
        <authorList>
            <person name="Zhou Z."/>
            <person name="Liu Y."/>
            <person name="Xu W."/>
            <person name="Pan J."/>
            <person name="Luo Z.H."/>
            <person name="Li M."/>
        </authorList>
    </citation>
    <scope>NUCLEOTIDE SEQUENCE [LARGE SCALE GENOMIC DNA]</scope>
    <source>
        <strain evidence="11">SpSt-609</strain>
    </source>
</reference>
<dbReference type="NCBIfam" id="TIGR01946">
    <property type="entry name" value="rnfD"/>
    <property type="match status" value="1"/>
</dbReference>
<feature type="transmembrane region" description="Helical" evidence="10">
    <location>
        <begin position="45"/>
        <end position="64"/>
    </location>
</feature>
<comment type="function">
    <text evidence="10">Part of a membrane-bound complex that couples electron transfer with translocation of ions across the membrane.</text>
</comment>
<keyword evidence="2 10" id="KW-0597">Phosphoprotein</keyword>
<keyword evidence="10" id="KW-1003">Cell membrane</keyword>
<dbReference type="EMBL" id="DSZY01000014">
    <property type="protein sequence ID" value="HGU40143.1"/>
    <property type="molecule type" value="Genomic_DNA"/>
</dbReference>
<feature type="transmembrane region" description="Helical" evidence="10">
    <location>
        <begin position="183"/>
        <end position="207"/>
    </location>
</feature>
<dbReference type="AlphaFoldDB" id="A0A7C4VT00"/>
<accession>A0A7C4VT00</accession>
<keyword evidence="6 10" id="KW-1278">Translocase</keyword>
<dbReference type="InterPro" id="IPR004338">
    <property type="entry name" value="NqrB/RnfD"/>
</dbReference>
<keyword evidence="7 10" id="KW-0249">Electron transport</keyword>
<name>A0A7C4VT00_9BACT</name>
<dbReference type="GO" id="GO:0022900">
    <property type="term" value="P:electron transport chain"/>
    <property type="evidence" value="ECO:0007669"/>
    <property type="project" value="UniProtKB-UniRule"/>
</dbReference>
<comment type="subcellular location">
    <subcellularLocation>
        <location evidence="10">Cell membrane</location>
        <topology evidence="10">Multi-pass membrane protein</topology>
    </subcellularLocation>
</comment>
<evidence type="ECO:0000256" key="1">
    <source>
        <dbReference type="ARBA" id="ARBA00022448"/>
    </source>
</evidence>
<keyword evidence="8 10" id="KW-1133">Transmembrane helix</keyword>
<keyword evidence="1 10" id="KW-0813">Transport</keyword>
<evidence type="ECO:0000256" key="2">
    <source>
        <dbReference type="ARBA" id="ARBA00022553"/>
    </source>
</evidence>
<comment type="caution">
    <text evidence="11">The sequence shown here is derived from an EMBL/GenBank/DDBJ whole genome shotgun (WGS) entry which is preliminary data.</text>
</comment>
<evidence type="ECO:0000256" key="10">
    <source>
        <dbReference type="HAMAP-Rule" id="MF_00462"/>
    </source>
</evidence>
<evidence type="ECO:0000256" key="9">
    <source>
        <dbReference type="ARBA" id="ARBA00023136"/>
    </source>
</evidence>
<evidence type="ECO:0000256" key="8">
    <source>
        <dbReference type="ARBA" id="ARBA00022989"/>
    </source>
</evidence>
<evidence type="ECO:0000313" key="11">
    <source>
        <dbReference type="EMBL" id="HGU40143.1"/>
    </source>
</evidence>
<feature type="transmembrane region" description="Helical" evidence="10">
    <location>
        <begin position="296"/>
        <end position="314"/>
    </location>
</feature>
<keyword evidence="5 10" id="KW-0812">Transmembrane</keyword>
<organism evidence="11">
    <name type="scientific">Fervidobacterium thailandense</name>
    <dbReference type="NCBI Taxonomy" id="1008305"/>
    <lineage>
        <taxon>Bacteria</taxon>
        <taxon>Thermotogati</taxon>
        <taxon>Thermotogota</taxon>
        <taxon>Thermotogae</taxon>
        <taxon>Thermotogales</taxon>
        <taxon>Fervidobacteriaceae</taxon>
        <taxon>Fervidobacterium</taxon>
    </lineage>
</organism>
<keyword evidence="9 10" id="KW-0472">Membrane</keyword>
<dbReference type="GO" id="GO:0005886">
    <property type="term" value="C:plasma membrane"/>
    <property type="evidence" value="ECO:0007669"/>
    <property type="project" value="UniProtKB-SubCell"/>
</dbReference>
<dbReference type="HAMAP" id="MF_00462">
    <property type="entry name" value="RsxD_RnfD"/>
    <property type="match status" value="1"/>
</dbReference>
<feature type="transmembrane region" description="Helical" evidence="10">
    <location>
        <begin position="214"/>
        <end position="233"/>
    </location>
</feature>
<feature type="transmembrane region" description="Helical" evidence="10">
    <location>
        <begin position="124"/>
        <end position="142"/>
    </location>
</feature>
<comment type="similarity">
    <text evidence="10">Belongs to the NqrB/RnfD family.</text>
</comment>
<evidence type="ECO:0000256" key="3">
    <source>
        <dbReference type="ARBA" id="ARBA00022630"/>
    </source>
</evidence>
<feature type="transmembrane region" description="Helical" evidence="10">
    <location>
        <begin position="20"/>
        <end position="39"/>
    </location>
</feature>
<sequence>MKLLTSPAPHIRTADSTADVMLDVLIALSPAVAAATYFFGLQAFILSIAGMISAELIEFFIMRVLRKDKNFVPNGSAAVTGLLLALNVSVATPWWVLLIGVLFAIAIVKHAFGGLGQNIFNPALAARIFLLVSFPTAMTTWYPPIGKFFGTYADIQTTATPLAVLKLEGFNSAMQKFTYTDLLFGNIGGCIGETSALLLIIGFLYLVLRGRIKIVIPATYLGTVFAISSIMYLVNPEKFGTPLFHLLAGGMMLGALFMATDMVTSPMTLKGQAIFGVGCGLITMLIRYFGGYPEGVSLSILLMNAFVPIIDRYTQPKIFGRRKS</sequence>
<keyword evidence="3 10" id="KW-0285">Flavoprotein</keyword>
<dbReference type="Pfam" id="PF03116">
    <property type="entry name" value="NQR2_RnfD_RnfE"/>
    <property type="match status" value="1"/>
</dbReference>
<dbReference type="GO" id="GO:0055085">
    <property type="term" value="P:transmembrane transport"/>
    <property type="evidence" value="ECO:0007669"/>
    <property type="project" value="InterPro"/>
</dbReference>
<feature type="transmembrane region" description="Helical" evidence="10">
    <location>
        <begin position="239"/>
        <end position="259"/>
    </location>
</feature>
<comment type="cofactor">
    <cofactor evidence="10">
        <name>FMN</name>
        <dbReference type="ChEBI" id="CHEBI:58210"/>
    </cofactor>
</comment>
<feature type="transmembrane region" description="Helical" evidence="10">
    <location>
        <begin position="94"/>
        <end position="112"/>
    </location>
</feature>